<dbReference type="Pfam" id="PF04632">
    <property type="entry name" value="FUSC"/>
    <property type="match status" value="2"/>
</dbReference>
<gene>
    <name evidence="8" type="ORF">ACFOD7_08715</name>
</gene>
<comment type="subcellular location">
    <subcellularLocation>
        <location evidence="1">Cell membrane</location>
        <topology evidence="1">Multi-pass membrane protein</topology>
    </subcellularLocation>
</comment>
<reference evidence="9" key="1">
    <citation type="journal article" date="2019" name="Int. J. Syst. Evol. Microbiol.">
        <title>The Global Catalogue of Microorganisms (GCM) 10K type strain sequencing project: providing services to taxonomists for standard genome sequencing and annotation.</title>
        <authorList>
            <consortium name="The Broad Institute Genomics Platform"/>
            <consortium name="The Broad Institute Genome Sequencing Center for Infectious Disease"/>
            <person name="Wu L."/>
            <person name="Ma J."/>
        </authorList>
    </citation>
    <scope>NUCLEOTIDE SEQUENCE [LARGE SCALE GENOMIC DNA]</scope>
    <source>
        <strain evidence="9">KCTC 52239</strain>
    </source>
</reference>
<keyword evidence="3" id="KW-1003">Cell membrane</keyword>
<keyword evidence="9" id="KW-1185">Reference proteome</keyword>
<dbReference type="EMBL" id="JBHRTE010000039">
    <property type="protein sequence ID" value="MFC3168129.1"/>
    <property type="molecule type" value="Genomic_DNA"/>
</dbReference>
<keyword evidence="4 7" id="KW-0812">Transmembrane</keyword>
<evidence type="ECO:0000256" key="2">
    <source>
        <dbReference type="ARBA" id="ARBA00022448"/>
    </source>
</evidence>
<protein>
    <submittedName>
        <fullName evidence="8">FUSC family protein</fullName>
    </submittedName>
</protein>
<dbReference type="InterPro" id="IPR006726">
    <property type="entry name" value="PHBA_efflux_AaeB/fusaric-R"/>
</dbReference>
<evidence type="ECO:0000313" key="8">
    <source>
        <dbReference type="EMBL" id="MFC3168129.1"/>
    </source>
</evidence>
<sequence>MTSAPPWIFRALQLGAAAAIALAAAVLMDLPNPFWAAMPVWVVAQPFRQDLVLRAVLRVAGTALGAAIGWWILTAIPSPAMQVAMLALTSGLGAALAYRIGTIYSYGVLLAAITVAVIVVPALDHAVDALAMAKGRLACTVIGVIAVTAITFLFTPARPDRPEPIPHPALERVARHGVIAAATALLGGALLHLIGGPAGKGAALSLSVFSLLIASSRNPAPMLAYMPTGAAIGVIAALAYRGMDAALPDPAGMALLLAFPFIAAGAILRSHPRTAPFGLDANMCFLLAAEAGTAGHGLTAHALGGIAMIAAAIVFTAAFRRLAG</sequence>
<feature type="transmembrane region" description="Helical" evidence="7">
    <location>
        <begin position="174"/>
        <end position="194"/>
    </location>
</feature>
<evidence type="ECO:0000256" key="7">
    <source>
        <dbReference type="SAM" id="Phobius"/>
    </source>
</evidence>
<evidence type="ECO:0000313" key="9">
    <source>
        <dbReference type="Proteomes" id="UP001595557"/>
    </source>
</evidence>
<evidence type="ECO:0000256" key="3">
    <source>
        <dbReference type="ARBA" id="ARBA00022475"/>
    </source>
</evidence>
<keyword evidence="5 7" id="KW-1133">Transmembrane helix</keyword>
<feature type="transmembrane region" description="Helical" evidence="7">
    <location>
        <begin position="298"/>
        <end position="319"/>
    </location>
</feature>
<organism evidence="8 9">
    <name type="scientific">Paracoccus fontiphilus</name>
    <dbReference type="NCBI Taxonomy" id="1815556"/>
    <lineage>
        <taxon>Bacteria</taxon>
        <taxon>Pseudomonadati</taxon>
        <taxon>Pseudomonadota</taxon>
        <taxon>Alphaproteobacteria</taxon>
        <taxon>Rhodobacterales</taxon>
        <taxon>Paracoccaceae</taxon>
        <taxon>Paracoccus</taxon>
    </lineage>
</organism>
<dbReference type="RefSeq" id="WP_207470834.1">
    <property type="nucleotide sequence ID" value="NZ_JAFNAW010000053.1"/>
</dbReference>
<keyword evidence="2" id="KW-0813">Transport</keyword>
<feature type="transmembrane region" description="Helical" evidence="7">
    <location>
        <begin position="222"/>
        <end position="240"/>
    </location>
</feature>
<name>A0ABV7IBY0_9RHOB</name>
<dbReference type="PANTHER" id="PTHR30509:SF9">
    <property type="entry name" value="MULTIDRUG RESISTANCE PROTEIN MDTO"/>
    <property type="match status" value="1"/>
</dbReference>
<dbReference type="Proteomes" id="UP001595557">
    <property type="component" value="Unassembled WGS sequence"/>
</dbReference>
<dbReference type="PANTHER" id="PTHR30509">
    <property type="entry name" value="P-HYDROXYBENZOIC ACID EFFLUX PUMP SUBUNIT-RELATED"/>
    <property type="match status" value="1"/>
</dbReference>
<feature type="transmembrane region" description="Helical" evidence="7">
    <location>
        <begin position="104"/>
        <end position="123"/>
    </location>
</feature>
<feature type="transmembrane region" description="Helical" evidence="7">
    <location>
        <begin position="252"/>
        <end position="270"/>
    </location>
</feature>
<evidence type="ECO:0000256" key="5">
    <source>
        <dbReference type="ARBA" id="ARBA00022989"/>
    </source>
</evidence>
<keyword evidence="6 7" id="KW-0472">Membrane</keyword>
<evidence type="ECO:0000256" key="1">
    <source>
        <dbReference type="ARBA" id="ARBA00004651"/>
    </source>
</evidence>
<evidence type="ECO:0000256" key="6">
    <source>
        <dbReference type="ARBA" id="ARBA00023136"/>
    </source>
</evidence>
<feature type="transmembrane region" description="Helical" evidence="7">
    <location>
        <begin position="135"/>
        <end position="154"/>
    </location>
</feature>
<evidence type="ECO:0000256" key="4">
    <source>
        <dbReference type="ARBA" id="ARBA00022692"/>
    </source>
</evidence>
<accession>A0ABV7IBY0</accession>
<proteinExistence type="predicted"/>
<comment type="caution">
    <text evidence="8">The sequence shown here is derived from an EMBL/GenBank/DDBJ whole genome shotgun (WGS) entry which is preliminary data.</text>
</comment>